<dbReference type="PANTHER" id="PTHR39290:SF6">
    <property type="entry name" value="S-ADENOSYL-L-METHIONINE-DEPENDENT METHYLTRANSFERASES SUPERFAMILY PROTEIN"/>
    <property type="match status" value="1"/>
</dbReference>
<dbReference type="InterPro" id="IPR029063">
    <property type="entry name" value="SAM-dependent_MTases_sf"/>
</dbReference>
<evidence type="ECO:0000313" key="1">
    <source>
        <dbReference type="EMBL" id="KAF2232563.1"/>
    </source>
</evidence>
<sequence>MPLPRTTQARTVGSSSFDPDAFLEAWKIGRIGPPKDNDLRTAITEAFGLKENDDYVYHAIASVTLAQVQQAINAGGANGLHAWYRDEQGQHIPPPPPTDITAYTSIFSPTTSTPKALTAFASNAKKGSLRATISSHLQTHFHPPPPPLSLPAKAKSPLPNPYLDIWTWTCHTLEWAGPAPATVHTQHSHAILPILYHHFGCICPTHDALHLLHALSTAHTPPRRIIDLGSGSGYWTLLLRRLGLDVTAIDDATSEWRTRWISDTVYGDGVGWLRRNGGGKDSILFLGYPQVGGGFTERVVRAFEGEVLVVAGTQNTNGFTGFVGETVAEWVERETSGVGMGWRMAAQVPLPSFAGKDEALFVFLREGEGGSG</sequence>
<evidence type="ECO:0000313" key="2">
    <source>
        <dbReference type="Proteomes" id="UP000800092"/>
    </source>
</evidence>
<accession>A0A6A6H4X1</accession>
<dbReference type="EMBL" id="ML991814">
    <property type="protein sequence ID" value="KAF2232563.1"/>
    <property type="molecule type" value="Genomic_DNA"/>
</dbReference>
<evidence type="ECO:0008006" key="3">
    <source>
        <dbReference type="Google" id="ProtNLM"/>
    </source>
</evidence>
<dbReference type="AlphaFoldDB" id="A0A6A6H4X1"/>
<dbReference type="OrthoDB" id="5411518at2759"/>
<proteinExistence type="predicted"/>
<dbReference type="PANTHER" id="PTHR39290">
    <property type="entry name" value="C3H1-TYPE DOMAIN-CONTAINING PROTEIN-RELATED"/>
    <property type="match status" value="1"/>
</dbReference>
<protein>
    <recommendedName>
        <fullName evidence="3">Methyltransferase domain-containing protein</fullName>
    </recommendedName>
</protein>
<dbReference type="SUPFAM" id="SSF53335">
    <property type="entry name" value="S-adenosyl-L-methionine-dependent methyltransferases"/>
    <property type="match status" value="1"/>
</dbReference>
<gene>
    <name evidence="1" type="ORF">EV356DRAFT_578259</name>
</gene>
<name>A0A6A6H4X1_VIRVR</name>
<dbReference type="Gene3D" id="3.40.50.150">
    <property type="entry name" value="Vaccinia Virus protein VP39"/>
    <property type="match status" value="1"/>
</dbReference>
<organism evidence="1 2">
    <name type="scientific">Viridothelium virens</name>
    <name type="common">Speckled blister lichen</name>
    <name type="synonym">Trypethelium virens</name>
    <dbReference type="NCBI Taxonomy" id="1048519"/>
    <lineage>
        <taxon>Eukaryota</taxon>
        <taxon>Fungi</taxon>
        <taxon>Dikarya</taxon>
        <taxon>Ascomycota</taxon>
        <taxon>Pezizomycotina</taxon>
        <taxon>Dothideomycetes</taxon>
        <taxon>Dothideomycetes incertae sedis</taxon>
        <taxon>Trypetheliales</taxon>
        <taxon>Trypetheliaceae</taxon>
        <taxon>Viridothelium</taxon>
    </lineage>
</organism>
<keyword evidence="2" id="KW-1185">Reference proteome</keyword>
<reference evidence="1" key="1">
    <citation type="journal article" date="2020" name="Stud. Mycol.">
        <title>101 Dothideomycetes genomes: a test case for predicting lifestyles and emergence of pathogens.</title>
        <authorList>
            <person name="Haridas S."/>
            <person name="Albert R."/>
            <person name="Binder M."/>
            <person name="Bloem J."/>
            <person name="Labutti K."/>
            <person name="Salamov A."/>
            <person name="Andreopoulos B."/>
            <person name="Baker S."/>
            <person name="Barry K."/>
            <person name="Bills G."/>
            <person name="Bluhm B."/>
            <person name="Cannon C."/>
            <person name="Castanera R."/>
            <person name="Culley D."/>
            <person name="Daum C."/>
            <person name="Ezra D."/>
            <person name="Gonzalez J."/>
            <person name="Henrissat B."/>
            <person name="Kuo A."/>
            <person name="Liang C."/>
            <person name="Lipzen A."/>
            <person name="Lutzoni F."/>
            <person name="Magnuson J."/>
            <person name="Mondo S."/>
            <person name="Nolan M."/>
            <person name="Ohm R."/>
            <person name="Pangilinan J."/>
            <person name="Park H.-J."/>
            <person name="Ramirez L."/>
            <person name="Alfaro M."/>
            <person name="Sun H."/>
            <person name="Tritt A."/>
            <person name="Yoshinaga Y."/>
            <person name="Zwiers L.-H."/>
            <person name="Turgeon B."/>
            <person name="Goodwin S."/>
            <person name="Spatafora J."/>
            <person name="Crous P."/>
            <person name="Grigoriev I."/>
        </authorList>
    </citation>
    <scope>NUCLEOTIDE SEQUENCE</scope>
    <source>
        <strain evidence="1">Tuck. ex Michener</strain>
    </source>
</reference>
<dbReference type="Proteomes" id="UP000800092">
    <property type="component" value="Unassembled WGS sequence"/>
</dbReference>